<evidence type="ECO:0000313" key="2">
    <source>
        <dbReference type="Proteomes" id="UP000003477"/>
    </source>
</evidence>
<dbReference type="Proteomes" id="UP000003477">
    <property type="component" value="Unassembled WGS sequence"/>
</dbReference>
<sequence>NIIYNDWENNDLNNKILSLQFYLYPKLSQELFNKNKHQSILT</sequence>
<feature type="non-terminal residue" evidence="1">
    <location>
        <position position="1"/>
    </location>
</feature>
<dbReference type="EMBL" id="AESD01000638">
    <property type="protein sequence ID" value="EHJ11044.1"/>
    <property type="molecule type" value="Genomic_DNA"/>
</dbReference>
<dbReference type="AlphaFoldDB" id="G5J9T9"/>
<gene>
    <name evidence="1" type="ORF">CWATWH0003_4202b3</name>
</gene>
<protein>
    <submittedName>
        <fullName evidence="1">Uncharacterized protein</fullName>
    </submittedName>
</protein>
<name>G5J9T9_CROWT</name>
<reference evidence="1 2" key="1">
    <citation type="journal article" date="2011" name="Front. Microbiol.">
        <title>Two Strains of Crocosphaera watsonii with Highly Conserved Genomes are Distinguished by Strain-Specific Features.</title>
        <authorList>
            <person name="Bench S.R."/>
            <person name="Ilikchyan I.N."/>
            <person name="Tripp H.J."/>
            <person name="Zehr J.P."/>
        </authorList>
    </citation>
    <scope>NUCLEOTIDE SEQUENCE [LARGE SCALE GENOMIC DNA]</scope>
    <source>
        <strain evidence="1 2">WH 0003</strain>
    </source>
</reference>
<comment type="caution">
    <text evidence="1">The sequence shown here is derived from an EMBL/GenBank/DDBJ whole genome shotgun (WGS) entry which is preliminary data.</text>
</comment>
<proteinExistence type="predicted"/>
<organism evidence="1 2">
    <name type="scientific">Crocosphaera watsonii WH 0003</name>
    <dbReference type="NCBI Taxonomy" id="423471"/>
    <lineage>
        <taxon>Bacteria</taxon>
        <taxon>Bacillati</taxon>
        <taxon>Cyanobacteriota</taxon>
        <taxon>Cyanophyceae</taxon>
        <taxon>Oscillatoriophycideae</taxon>
        <taxon>Chroococcales</taxon>
        <taxon>Aphanothecaceae</taxon>
        <taxon>Crocosphaera</taxon>
    </lineage>
</organism>
<evidence type="ECO:0000313" key="1">
    <source>
        <dbReference type="EMBL" id="EHJ11044.1"/>
    </source>
</evidence>
<accession>G5J9T9</accession>